<sequence length="893" mass="96686">MAGLPSPSEVAGNHFALYEGLYQQVDPAGTGCVGAIEAAAFLKKSGLSDAVLGKIWDLSDPNGKGFLDKNGMFVGLKLIALAQNGQNVDMTNINQQVPPPNMGPTTSSKKMSTVIDWSIKPSERNKYEEMFNSLKPTNEKLPGSTVKPVMLNSKLPLETLGKIWELSDIDKDGFLDKDEFILAMHLVYKALENIPVPSALPPDLIPVSKRKKSLPGAVPVLPDLLPGMDGGLIGHRSSTPTIDITLKNIHNKIAVPWIVNATEKAKYDDIFRKMDQDQDGFVTGPDVKDIFIQSGLSQSVLAYIWGLCDMKENGKLNSEQFALAMYLINLKLHGGDIPPVLPPEMIPPTLRPKPSSESFSLQEGVTPVVDDLLTVGNKELDIMNLEVKDLQKEKIQLEQDIAQKEADMKIRSGELKTLQNEAEALFTMLKQLEVQKREAQKRLDQLDSQKTSVENSLSNLKQQVEDEAEQVGSLKTQVEDQKKSLQEQEEALNKKRYELNDLRQEEAQLEQQVESGRSKLESLANTLQEVQAQVSQTKGKITQFKDQQMVMKETLEQFDSAISSGNIATISEHSLRAFTPASYEPEYQKLSNTAGSSPVSSLSAFSVSEGPDDFKDDPFKAKDPFSGVNGYTDTPDPFSNEDPFKGDPFKSEGVASNVSADPFGWDPFNDGFGNPSSVQEQNPTKASNPEQKVDPFENTDPFGSFPATSINSVSSDPFTAGSATQISAGSDAKFSAAADPFGADPFSPAQIAPPRPESPTPALPPKKSKAPPPRPAPPKHVGGGGKSGPTRAAPAPPLPPSVHDPFSANSAKPFISGSTKVPIQTFKTEVSNQDAFESVFGSSQKSGSFISAEQRGQDPFDPFGTAGGNDPFASSTGTHQDFANFADFEKSAI</sequence>
<feature type="compositionally biased region" description="Pro residues" evidence="2">
    <location>
        <begin position="751"/>
        <end position="778"/>
    </location>
</feature>
<feature type="compositionally biased region" description="Low complexity" evidence="2">
    <location>
        <begin position="596"/>
        <end position="608"/>
    </location>
</feature>
<dbReference type="CDD" id="cd00052">
    <property type="entry name" value="EH"/>
    <property type="match status" value="3"/>
</dbReference>
<keyword evidence="1" id="KW-0106">Calcium</keyword>
<accession>A0ABM1SIQ4</accession>
<feature type="domain" description="EH" evidence="3">
    <location>
        <begin position="263"/>
        <end position="352"/>
    </location>
</feature>
<feature type="region of interest" description="Disordered" evidence="2">
    <location>
        <begin position="591"/>
        <end position="814"/>
    </location>
</feature>
<dbReference type="PANTHER" id="PTHR11216:SF176">
    <property type="entry name" value="EPIDERMAL GROWTH FACTOR RECEPTOR PATHWAY SUBSTRATE CLONE 15, ISOFORM A"/>
    <property type="match status" value="1"/>
</dbReference>
<dbReference type="PROSITE" id="PS50222">
    <property type="entry name" value="EF_HAND_2"/>
    <property type="match status" value="2"/>
</dbReference>
<dbReference type="InterPro" id="IPR000261">
    <property type="entry name" value="EH_dom"/>
</dbReference>
<dbReference type="PANTHER" id="PTHR11216">
    <property type="entry name" value="EH DOMAIN"/>
    <property type="match status" value="1"/>
</dbReference>
<name>A0ABM1SIQ4_LIMPO</name>
<evidence type="ECO:0000259" key="4">
    <source>
        <dbReference type="PROSITE" id="PS50222"/>
    </source>
</evidence>
<dbReference type="SUPFAM" id="SSF47473">
    <property type="entry name" value="EF-hand"/>
    <property type="match status" value="3"/>
</dbReference>
<feature type="compositionally biased region" description="Polar residues" evidence="2">
    <location>
        <begin position="674"/>
        <end position="690"/>
    </location>
</feature>
<feature type="compositionally biased region" description="Basic and acidic residues" evidence="2">
    <location>
        <begin position="612"/>
        <end position="623"/>
    </location>
</feature>
<dbReference type="SMART" id="SM00027">
    <property type="entry name" value="EH"/>
    <property type="match status" value="3"/>
</dbReference>
<dbReference type="InterPro" id="IPR002048">
    <property type="entry name" value="EF_hand_dom"/>
</dbReference>
<evidence type="ECO:0000259" key="3">
    <source>
        <dbReference type="PROSITE" id="PS50031"/>
    </source>
</evidence>
<evidence type="ECO:0000313" key="6">
    <source>
        <dbReference type="RefSeq" id="XP_022243509.1"/>
    </source>
</evidence>
<evidence type="ECO:0000256" key="2">
    <source>
        <dbReference type="SAM" id="MobiDB-lite"/>
    </source>
</evidence>
<evidence type="ECO:0000313" key="5">
    <source>
        <dbReference type="Proteomes" id="UP000694941"/>
    </source>
</evidence>
<dbReference type="Gene3D" id="1.10.238.10">
    <property type="entry name" value="EF-hand"/>
    <property type="match status" value="3"/>
</dbReference>
<feature type="region of interest" description="Disordered" evidence="2">
    <location>
        <begin position="463"/>
        <end position="489"/>
    </location>
</feature>
<feature type="domain" description="EF-hand" evidence="4">
    <location>
        <begin position="155"/>
        <end position="190"/>
    </location>
</feature>
<feature type="domain" description="EH" evidence="3">
    <location>
        <begin position="123"/>
        <end position="211"/>
    </location>
</feature>
<feature type="domain" description="EF-hand" evidence="4">
    <location>
        <begin position="262"/>
        <end position="297"/>
    </location>
</feature>
<dbReference type="InterPro" id="IPR018247">
    <property type="entry name" value="EF_Hand_1_Ca_BS"/>
</dbReference>
<evidence type="ECO:0000256" key="1">
    <source>
        <dbReference type="ARBA" id="ARBA00022837"/>
    </source>
</evidence>
<dbReference type="SMART" id="SM00054">
    <property type="entry name" value="EFh"/>
    <property type="match status" value="3"/>
</dbReference>
<dbReference type="PROSITE" id="PS50031">
    <property type="entry name" value="EH"/>
    <property type="match status" value="3"/>
</dbReference>
<feature type="domain" description="EH" evidence="3">
    <location>
        <begin position="14"/>
        <end position="108"/>
    </location>
</feature>
<dbReference type="Gene3D" id="1.10.287.1490">
    <property type="match status" value="1"/>
</dbReference>
<dbReference type="SUPFAM" id="SSF57997">
    <property type="entry name" value="Tropomyosin"/>
    <property type="match status" value="1"/>
</dbReference>
<keyword evidence="5" id="KW-1185">Reference proteome</keyword>
<dbReference type="Proteomes" id="UP000694941">
    <property type="component" value="Unplaced"/>
</dbReference>
<gene>
    <name evidence="6" type="primary">LOC106461000</name>
</gene>
<reference evidence="6" key="1">
    <citation type="submission" date="2025-08" db="UniProtKB">
        <authorList>
            <consortium name="RefSeq"/>
        </authorList>
    </citation>
    <scope>IDENTIFICATION</scope>
    <source>
        <tissue evidence="6">Muscle</tissue>
    </source>
</reference>
<feature type="compositionally biased region" description="Basic and acidic residues" evidence="2">
    <location>
        <begin position="477"/>
        <end position="489"/>
    </location>
</feature>
<feature type="compositionally biased region" description="Polar residues" evidence="2">
    <location>
        <begin position="706"/>
        <end position="728"/>
    </location>
</feature>
<feature type="region of interest" description="Disordered" evidence="2">
    <location>
        <begin position="847"/>
        <end position="878"/>
    </location>
</feature>
<dbReference type="PROSITE" id="PS00018">
    <property type="entry name" value="EF_HAND_1"/>
    <property type="match status" value="2"/>
</dbReference>
<proteinExistence type="predicted"/>
<protein>
    <submittedName>
        <fullName evidence="6">Epidermal growth factor receptor substrate 15-like 1 isoform X5</fullName>
    </submittedName>
</protein>
<dbReference type="InterPro" id="IPR011992">
    <property type="entry name" value="EF-hand-dom_pair"/>
</dbReference>
<dbReference type="Pfam" id="PF12763">
    <property type="entry name" value="EH"/>
    <property type="match status" value="3"/>
</dbReference>
<dbReference type="GeneID" id="106461000"/>
<organism evidence="5 6">
    <name type="scientific">Limulus polyphemus</name>
    <name type="common">Atlantic horseshoe crab</name>
    <dbReference type="NCBI Taxonomy" id="6850"/>
    <lineage>
        <taxon>Eukaryota</taxon>
        <taxon>Metazoa</taxon>
        <taxon>Ecdysozoa</taxon>
        <taxon>Arthropoda</taxon>
        <taxon>Chelicerata</taxon>
        <taxon>Merostomata</taxon>
        <taxon>Xiphosura</taxon>
        <taxon>Limulidae</taxon>
        <taxon>Limulus</taxon>
    </lineage>
</organism>
<dbReference type="RefSeq" id="XP_022243509.1">
    <property type="nucleotide sequence ID" value="XM_022387801.1"/>
</dbReference>